<dbReference type="InterPro" id="IPR009057">
    <property type="entry name" value="Homeodomain-like_sf"/>
</dbReference>
<dbReference type="Pfam" id="PF14379">
    <property type="entry name" value="Myb_CC_LHEQLE"/>
    <property type="match status" value="1"/>
</dbReference>
<dbReference type="SUPFAM" id="SSF46689">
    <property type="entry name" value="Homeodomain-like"/>
    <property type="match status" value="1"/>
</dbReference>
<evidence type="ECO:0000313" key="12">
    <source>
        <dbReference type="Proteomes" id="UP001054252"/>
    </source>
</evidence>
<dbReference type="GO" id="GO:0003677">
    <property type="term" value="F:DNA binding"/>
    <property type="evidence" value="ECO:0007669"/>
    <property type="project" value="InterPro"/>
</dbReference>
<accession>A0AAV5LBH2</accession>
<evidence type="ECO:0000256" key="1">
    <source>
        <dbReference type="ARBA" id="ARBA00004123"/>
    </source>
</evidence>
<gene>
    <name evidence="11" type="ORF">SLEP1_g42951</name>
</gene>
<keyword evidence="12" id="KW-1185">Reference proteome</keyword>
<evidence type="ECO:0000256" key="6">
    <source>
        <dbReference type="ARBA" id="ARBA00023242"/>
    </source>
</evidence>
<keyword evidence="4 7" id="KW-0175">Coiled coil</keyword>
<keyword evidence="5" id="KW-0804">Transcription</keyword>
<dbReference type="Proteomes" id="UP001054252">
    <property type="component" value="Unassembled WGS sequence"/>
</dbReference>
<feature type="coiled-coil region" evidence="7">
    <location>
        <begin position="195"/>
        <end position="226"/>
    </location>
</feature>
<protein>
    <recommendedName>
        <fullName evidence="13">HTH myb-type domain-containing protein</fullName>
    </recommendedName>
</protein>
<evidence type="ECO:0000313" key="11">
    <source>
        <dbReference type="EMBL" id="GKV34588.1"/>
    </source>
</evidence>
<comment type="subcellular location">
    <subcellularLocation>
        <location evidence="1">Nucleus</location>
    </subcellularLocation>
</comment>
<dbReference type="InterPro" id="IPR001005">
    <property type="entry name" value="SANT/Myb"/>
</dbReference>
<evidence type="ECO:0000256" key="4">
    <source>
        <dbReference type="ARBA" id="ARBA00023054"/>
    </source>
</evidence>
<sequence length="231" mass="25694">MEVGLARPKQRPPFSATTTPNPLEQLASTASVDNPAIPGYQSCWDEFSIDGSSSIQSRDTLQSIVNSSSHCQYSPHGSLLSLDQNKLLQHIESSCFDPQQEQLIGISSGIVSTANSSNSSSSAAAYSRKTRMRWTPDLHEKFINSVNRLGGAEKATPRAILKLMGSNGLTILHVKSHLQRSSMQVIEILHNQQDLQRHLHEQLEIQKNLQQLIEEQGRQLKAMLEQQNQTR</sequence>
<evidence type="ECO:0000259" key="10">
    <source>
        <dbReference type="Pfam" id="PF14379"/>
    </source>
</evidence>
<evidence type="ECO:0000256" key="2">
    <source>
        <dbReference type="ARBA" id="ARBA00006783"/>
    </source>
</evidence>
<keyword evidence="3" id="KW-0805">Transcription regulation</keyword>
<evidence type="ECO:0000256" key="5">
    <source>
        <dbReference type="ARBA" id="ARBA00023163"/>
    </source>
</evidence>
<dbReference type="NCBIfam" id="TIGR01557">
    <property type="entry name" value="myb_SHAQKYF"/>
    <property type="match status" value="1"/>
</dbReference>
<dbReference type="PANTHER" id="PTHR31499:SF85">
    <property type="entry name" value="TRANSCRIPTION FACTOR MYB-RELATED FAMILY"/>
    <property type="match status" value="1"/>
</dbReference>
<keyword evidence="6" id="KW-0539">Nucleus</keyword>
<dbReference type="InterPro" id="IPR025756">
    <property type="entry name" value="Myb_CC_LHEQLE"/>
</dbReference>
<dbReference type="EMBL" id="BPVZ01000106">
    <property type="protein sequence ID" value="GKV34588.1"/>
    <property type="molecule type" value="Genomic_DNA"/>
</dbReference>
<dbReference type="GO" id="GO:0003700">
    <property type="term" value="F:DNA-binding transcription factor activity"/>
    <property type="evidence" value="ECO:0007669"/>
    <property type="project" value="InterPro"/>
</dbReference>
<dbReference type="InterPro" id="IPR006447">
    <property type="entry name" value="Myb_dom_plants"/>
</dbReference>
<dbReference type="GO" id="GO:0005634">
    <property type="term" value="C:nucleus"/>
    <property type="evidence" value="ECO:0007669"/>
    <property type="project" value="UniProtKB-SubCell"/>
</dbReference>
<reference evidence="11 12" key="1">
    <citation type="journal article" date="2021" name="Commun. Biol.">
        <title>The genome of Shorea leprosula (Dipterocarpaceae) highlights the ecological relevance of drought in aseasonal tropical rainforests.</title>
        <authorList>
            <person name="Ng K.K.S."/>
            <person name="Kobayashi M.J."/>
            <person name="Fawcett J.A."/>
            <person name="Hatakeyama M."/>
            <person name="Paape T."/>
            <person name="Ng C.H."/>
            <person name="Ang C.C."/>
            <person name="Tnah L.H."/>
            <person name="Lee C.T."/>
            <person name="Nishiyama T."/>
            <person name="Sese J."/>
            <person name="O'Brien M.J."/>
            <person name="Copetti D."/>
            <person name="Mohd Noor M.I."/>
            <person name="Ong R.C."/>
            <person name="Putra M."/>
            <person name="Sireger I.Z."/>
            <person name="Indrioko S."/>
            <person name="Kosugi Y."/>
            <person name="Izuno A."/>
            <person name="Isagi Y."/>
            <person name="Lee S.L."/>
            <person name="Shimizu K.K."/>
        </authorList>
    </citation>
    <scope>NUCLEOTIDE SEQUENCE [LARGE SCALE GENOMIC DNA]</scope>
    <source>
        <strain evidence="11">214</strain>
    </source>
</reference>
<dbReference type="InterPro" id="IPR046955">
    <property type="entry name" value="PHR1-like"/>
</dbReference>
<feature type="domain" description="Myb-like" evidence="9">
    <location>
        <begin position="131"/>
        <end position="179"/>
    </location>
</feature>
<dbReference type="Gene3D" id="1.10.10.60">
    <property type="entry name" value="Homeodomain-like"/>
    <property type="match status" value="1"/>
</dbReference>
<feature type="domain" description="MYB-CC type transcription factor LHEQLE-containing" evidence="10">
    <location>
        <begin position="183"/>
        <end position="230"/>
    </location>
</feature>
<dbReference type="AlphaFoldDB" id="A0AAV5LBH2"/>
<evidence type="ECO:0000256" key="8">
    <source>
        <dbReference type="SAM" id="MobiDB-lite"/>
    </source>
</evidence>
<name>A0AAV5LBH2_9ROSI</name>
<evidence type="ECO:0000256" key="3">
    <source>
        <dbReference type="ARBA" id="ARBA00023015"/>
    </source>
</evidence>
<evidence type="ECO:0000256" key="7">
    <source>
        <dbReference type="SAM" id="Coils"/>
    </source>
</evidence>
<evidence type="ECO:0008006" key="13">
    <source>
        <dbReference type="Google" id="ProtNLM"/>
    </source>
</evidence>
<comment type="similarity">
    <text evidence="2">Belongs to the MYB-CC family.</text>
</comment>
<evidence type="ECO:0000259" key="9">
    <source>
        <dbReference type="Pfam" id="PF00249"/>
    </source>
</evidence>
<dbReference type="PANTHER" id="PTHR31499">
    <property type="entry name" value="MYB FAMILY TRANSCRIPTION FACTOR PHL11"/>
    <property type="match status" value="1"/>
</dbReference>
<comment type="caution">
    <text evidence="11">The sequence shown here is derived from an EMBL/GenBank/DDBJ whole genome shotgun (WGS) entry which is preliminary data.</text>
</comment>
<dbReference type="Pfam" id="PF00249">
    <property type="entry name" value="Myb_DNA-binding"/>
    <property type="match status" value="1"/>
</dbReference>
<feature type="region of interest" description="Disordered" evidence="8">
    <location>
        <begin position="1"/>
        <end position="21"/>
    </location>
</feature>
<proteinExistence type="inferred from homology"/>
<organism evidence="11 12">
    <name type="scientific">Rubroshorea leprosula</name>
    <dbReference type="NCBI Taxonomy" id="152421"/>
    <lineage>
        <taxon>Eukaryota</taxon>
        <taxon>Viridiplantae</taxon>
        <taxon>Streptophyta</taxon>
        <taxon>Embryophyta</taxon>
        <taxon>Tracheophyta</taxon>
        <taxon>Spermatophyta</taxon>
        <taxon>Magnoliopsida</taxon>
        <taxon>eudicotyledons</taxon>
        <taxon>Gunneridae</taxon>
        <taxon>Pentapetalae</taxon>
        <taxon>rosids</taxon>
        <taxon>malvids</taxon>
        <taxon>Malvales</taxon>
        <taxon>Dipterocarpaceae</taxon>
        <taxon>Rubroshorea</taxon>
    </lineage>
</organism>